<sequence>MRRYVKQVSSESRDRKMRNKAQLTLSGKGAAEWKGVFVEGRLGETIVGQFLPLDDPLLNIYDCPPGLQSAAKYEVVYGSGQNVSSVTLQWVAPDHVSTVVFWSTFVRTFSEFWVDVKSAELEISASGSHYAKTL</sequence>
<gene>
    <name evidence="2" type="ORF">TCEB3V08_LOCUS11802</name>
</gene>
<dbReference type="InterPro" id="IPR002861">
    <property type="entry name" value="Reeler_dom"/>
</dbReference>
<proteinExistence type="predicted"/>
<reference evidence="2" key="1">
    <citation type="submission" date="2020-11" db="EMBL/GenBank/DDBJ databases">
        <authorList>
            <person name="Tran Van P."/>
        </authorList>
    </citation>
    <scope>NUCLEOTIDE SEQUENCE</scope>
</reference>
<accession>A0A7R9DH70</accession>
<evidence type="ECO:0000313" key="2">
    <source>
        <dbReference type="EMBL" id="CAD7413559.1"/>
    </source>
</evidence>
<feature type="domain" description="Reelin" evidence="1">
    <location>
        <begin position="1"/>
        <end position="134"/>
    </location>
</feature>
<organism evidence="2">
    <name type="scientific">Timema cristinae</name>
    <name type="common">Walking stick</name>
    <dbReference type="NCBI Taxonomy" id="61476"/>
    <lineage>
        <taxon>Eukaryota</taxon>
        <taxon>Metazoa</taxon>
        <taxon>Ecdysozoa</taxon>
        <taxon>Arthropoda</taxon>
        <taxon>Hexapoda</taxon>
        <taxon>Insecta</taxon>
        <taxon>Pterygota</taxon>
        <taxon>Neoptera</taxon>
        <taxon>Polyneoptera</taxon>
        <taxon>Phasmatodea</taxon>
        <taxon>Timematodea</taxon>
        <taxon>Timematoidea</taxon>
        <taxon>Timematidae</taxon>
        <taxon>Timema</taxon>
    </lineage>
</organism>
<dbReference type="PROSITE" id="PS51019">
    <property type="entry name" value="REELIN"/>
    <property type="match status" value="1"/>
</dbReference>
<dbReference type="Gene3D" id="2.60.40.4060">
    <property type="entry name" value="Reeler domain"/>
    <property type="match status" value="1"/>
</dbReference>
<evidence type="ECO:0000259" key="1">
    <source>
        <dbReference type="PROSITE" id="PS51019"/>
    </source>
</evidence>
<dbReference type="InterPro" id="IPR042307">
    <property type="entry name" value="Reeler_sf"/>
</dbReference>
<dbReference type="Pfam" id="PF02014">
    <property type="entry name" value="Reeler"/>
    <property type="match status" value="1"/>
</dbReference>
<protein>
    <recommendedName>
        <fullName evidence="1">Reelin domain-containing protein</fullName>
    </recommendedName>
</protein>
<dbReference type="AlphaFoldDB" id="A0A7R9DH70"/>
<name>A0A7R9DH70_TIMCR</name>
<dbReference type="CDD" id="cd08544">
    <property type="entry name" value="Reeler"/>
    <property type="match status" value="1"/>
</dbReference>
<dbReference type="EMBL" id="OC323793">
    <property type="protein sequence ID" value="CAD7413559.1"/>
    <property type="molecule type" value="Genomic_DNA"/>
</dbReference>